<dbReference type="CDD" id="cd00833">
    <property type="entry name" value="PKS"/>
    <property type="match status" value="1"/>
</dbReference>
<dbReference type="InterPro" id="IPR011032">
    <property type="entry name" value="GroES-like_sf"/>
</dbReference>
<dbReference type="STRING" id="105785.A0A2J7PFW7"/>
<dbReference type="InterPro" id="IPR042104">
    <property type="entry name" value="PKS_dehydratase_sf"/>
</dbReference>
<dbReference type="Pfam" id="PF02801">
    <property type="entry name" value="Ketoacyl-synt_C"/>
    <property type="match status" value="1"/>
</dbReference>
<dbReference type="SUPFAM" id="SSF50129">
    <property type="entry name" value="GroES-like"/>
    <property type="match status" value="1"/>
</dbReference>
<dbReference type="Pfam" id="PF21089">
    <property type="entry name" value="PKS_DH_N"/>
    <property type="match status" value="1"/>
</dbReference>
<dbReference type="Pfam" id="PF13602">
    <property type="entry name" value="ADH_zinc_N_2"/>
    <property type="match status" value="1"/>
</dbReference>
<dbReference type="CDD" id="cd05195">
    <property type="entry name" value="enoyl_red"/>
    <property type="match status" value="1"/>
</dbReference>
<dbReference type="InterPro" id="IPR049391">
    <property type="entry name" value="FAS_pseudo-KR"/>
</dbReference>
<dbReference type="Proteomes" id="UP000235965">
    <property type="component" value="Unassembled WGS sequence"/>
</dbReference>
<dbReference type="SMART" id="SM00827">
    <property type="entry name" value="PKS_AT"/>
    <property type="match status" value="1"/>
</dbReference>
<feature type="non-terminal residue" evidence="7">
    <location>
        <position position="1570"/>
    </location>
</feature>
<dbReference type="InterPro" id="IPR001227">
    <property type="entry name" value="Ac_transferase_dom_sf"/>
</dbReference>
<feature type="domain" description="Ketosynthase family 3 (KS3)" evidence="5">
    <location>
        <begin position="1"/>
        <end position="139"/>
    </location>
</feature>
<dbReference type="GO" id="GO:0004312">
    <property type="term" value="F:fatty acid synthase activity"/>
    <property type="evidence" value="ECO:0007669"/>
    <property type="project" value="TreeGrafter"/>
</dbReference>
<accession>A0A2J7PFW7</accession>
<comment type="caution">
    <text evidence="7">The sequence shown here is derived from an EMBL/GenBank/DDBJ whole genome shotgun (WGS) entry which is preliminary data.</text>
</comment>
<dbReference type="Gene3D" id="3.40.47.10">
    <property type="match status" value="1"/>
</dbReference>
<dbReference type="PANTHER" id="PTHR43775">
    <property type="entry name" value="FATTY ACID SYNTHASE"/>
    <property type="match status" value="1"/>
</dbReference>
<evidence type="ECO:0000256" key="4">
    <source>
        <dbReference type="PROSITE-ProRule" id="PRU01363"/>
    </source>
</evidence>
<keyword evidence="8" id="KW-1185">Reference proteome</keyword>
<feature type="active site" description="Proton donor; for dehydratase activity" evidence="4">
    <location>
        <position position="764"/>
    </location>
</feature>
<feature type="domain" description="PKS/mFAS DH" evidence="6">
    <location>
        <begin position="574"/>
        <end position="843"/>
    </location>
</feature>
<dbReference type="InterPro" id="IPR016035">
    <property type="entry name" value="Acyl_Trfase/lysoPLipase"/>
</dbReference>
<dbReference type="Pfam" id="PF21149">
    <property type="entry name" value="FAS_pseudo-KR"/>
    <property type="match status" value="1"/>
</dbReference>
<dbReference type="Gene3D" id="3.40.50.720">
    <property type="entry name" value="NAD(P)-binding Rossmann-like Domain"/>
    <property type="match status" value="1"/>
</dbReference>
<evidence type="ECO:0000313" key="8">
    <source>
        <dbReference type="Proteomes" id="UP000235965"/>
    </source>
</evidence>
<evidence type="ECO:0000256" key="2">
    <source>
        <dbReference type="ARBA" id="ARBA00022553"/>
    </source>
</evidence>
<dbReference type="SUPFAM" id="SSF53901">
    <property type="entry name" value="Thiolase-like"/>
    <property type="match status" value="1"/>
</dbReference>
<dbReference type="InterPro" id="IPR036291">
    <property type="entry name" value="NAD(P)-bd_dom_sf"/>
</dbReference>
<protein>
    <submittedName>
        <fullName evidence="7">Uncharacterized protein</fullName>
    </submittedName>
</protein>
<dbReference type="GO" id="GO:0016491">
    <property type="term" value="F:oxidoreductase activity"/>
    <property type="evidence" value="ECO:0007669"/>
    <property type="project" value="InterPro"/>
</dbReference>
<feature type="region of interest" description="N-terminal hotdog fold" evidence="4">
    <location>
        <begin position="574"/>
        <end position="704"/>
    </location>
</feature>
<dbReference type="OrthoDB" id="329835at2759"/>
<dbReference type="SMART" id="SM00825">
    <property type="entry name" value="PKS_KS"/>
    <property type="match status" value="1"/>
</dbReference>
<sequence length="1570" mass="173032">MQKALLEEFYNECAISPTVLGYIEAHGTGTKVGDPEELNALDQVFCKGRKTPLLIGSVKSNLGHSEPASGLCSVAKVLIAMETGIIPPNLHYNNPREGVEALTEGRLKVVTEKCPLNSSLVGINSFGFGGANAHILLQWNQKTKINGGAPSDTIPRLVVASGRTQEAVNVILKDFESRSVDAEYVSLMHNLQSSEIPGHIYRGYTLLTQDGRKLRSIQYYPGSKRPVWFVFTGMGSQWPGMGRALLNIPIFAAAIEKCQKALKPHGVDLFNIITTEDPSIFDNILNCFVGIAACQVGLVDILKAVGIEADGIVGHSVGELGCSYMDGCFTAEQMVLAAYYRGRASLETKLIHGLMAAVALGAQEAKQLCPPDIEVACHNGPNFCTLSGPTDSMKNFVKMLQQQHGVFAKEVNCANIAYHSKYIASAGPALLKYLRELIPNPKPRSARWVSSSVPQSLWNTPLATHSSAEYHTNNLLSTVLFEEASKHIPANAITIEIAPHGLLQAILHRSLNKATTNIALTQRGHSDCSELLLTALGRLYELGLQPQLANLYPTVQYPVSRGTPMISPLIRWEHSEDWYVTSYRMQEKMKSGERSVVITLDDEEMEYLSGHVIDGRNLFPAMGYLALVWESVGLMAGQLYTEVSVVFKNVQFHRATNIPKEGSIEFIVMVQKGSGKFEVVEGSTAIVSGSVHLPENISREIAPMEPPKPVHCDELLELTSQDIYKELRLHGYNYQGYFHSLLSADNLCRTGKIHWRNNWVAFMDNMLQLDLLSQDTRSLFVPTSLEKLTINTKQHVAIVQALAAESEEVVIPVHVYKEVGIIQSGGIEVRGLKASAIARRRPLGVPVLEKYMFVPNVEPPSLDLHTALRMCIHIILENQISNHVKAVELPHHDRMPLSPTLALILGDLPLIQADITILTNQDNPLVADLDMTGIKVEDRKLLGEQNCMLVIACNVLHHTKLQQTAVSALADGACILTRENPDTKYMGNSRFGFEVVFEKTLGDEKFVLLKKGVVVSNPVVIHVSAQNYDWLPQIQAVIDSSSKRRIILVAQNEPLNGILGLVNCIRKEPGGEPVRCFFILDESAPPFDLDVPLYYQQLNKDLVINVYSNGQWGSYRHLPLDSFSTVSVPHAFVNVTTRGDLSSLKWIEGSLRPDSDPSRLVHVYYSALNFRDVMTATGKLGYEVFTKSRLNQHCLQGLEFSGRNTKGQRVFGMGNYGSMSTMVMADNDLLWTVPEHWTLEDAATVPVVYGTVYYGLVLNGHMKKGESVLIHAGSGGVGQAAINICLHAGCTVFTTVGTEEKREFIKKQFPQLTDHNIGNSRDTSFEQLIMLETNGRGVDLVLNSLSDEKLQASLRCLAIGGRFLEIGKADLVNNKQLGMEIFLKETSFHGVMLDFLFSASSEKKKVLCDLIVEGIKSGAVKPLVRNVFAEDEVEQAFRYMAAGKHIGKVLLKIRQEEDKKLVVPSPRFIQASPQYYCSPAYTYIIAGGLGGFGLELADWLVLRGARKLVLTSRYGLKTGYQSLRVRIWRSYGVTVVISVADITTRNGVVVLLSDANKLGPVDAIFNLAVV</sequence>
<dbReference type="InterPro" id="IPR014043">
    <property type="entry name" value="Acyl_transferase_dom"/>
</dbReference>
<dbReference type="UniPathway" id="UPA00094"/>
<dbReference type="PANTHER" id="PTHR43775:SF23">
    <property type="entry name" value="FATTY ACID SYNTHASE 3"/>
    <property type="match status" value="1"/>
</dbReference>
<dbReference type="InterPro" id="IPR049552">
    <property type="entry name" value="PKS_DH_N"/>
</dbReference>
<keyword evidence="2" id="KW-0597">Phosphoprotein</keyword>
<dbReference type="InterPro" id="IPR020843">
    <property type="entry name" value="ER"/>
</dbReference>
<dbReference type="InterPro" id="IPR032821">
    <property type="entry name" value="PKS_assoc"/>
</dbReference>
<dbReference type="SUPFAM" id="SSF52151">
    <property type="entry name" value="FabD/lysophospholipase-like"/>
    <property type="match status" value="1"/>
</dbReference>
<dbReference type="Gene3D" id="3.40.366.10">
    <property type="entry name" value="Malonyl-Coenzyme A Acyl Carrier Protein, domain 2"/>
    <property type="match status" value="1"/>
</dbReference>
<reference evidence="7 8" key="1">
    <citation type="submission" date="2017-12" db="EMBL/GenBank/DDBJ databases">
        <title>Hemimetabolous genomes reveal molecular basis of termite eusociality.</title>
        <authorList>
            <person name="Harrison M.C."/>
            <person name="Jongepier E."/>
            <person name="Robertson H.M."/>
            <person name="Arning N."/>
            <person name="Bitard-Feildel T."/>
            <person name="Chao H."/>
            <person name="Childers C.P."/>
            <person name="Dinh H."/>
            <person name="Doddapaneni H."/>
            <person name="Dugan S."/>
            <person name="Gowin J."/>
            <person name="Greiner C."/>
            <person name="Han Y."/>
            <person name="Hu H."/>
            <person name="Hughes D.S.T."/>
            <person name="Huylmans A.-K."/>
            <person name="Kemena C."/>
            <person name="Kremer L.P.M."/>
            <person name="Lee S.L."/>
            <person name="Lopez-Ezquerra A."/>
            <person name="Mallet L."/>
            <person name="Monroy-Kuhn J.M."/>
            <person name="Moser A."/>
            <person name="Murali S.C."/>
            <person name="Muzny D.M."/>
            <person name="Otani S."/>
            <person name="Piulachs M.-D."/>
            <person name="Poelchau M."/>
            <person name="Qu J."/>
            <person name="Schaub F."/>
            <person name="Wada-Katsumata A."/>
            <person name="Worley K.C."/>
            <person name="Xie Q."/>
            <person name="Ylla G."/>
            <person name="Poulsen M."/>
            <person name="Gibbs R.A."/>
            <person name="Schal C."/>
            <person name="Richards S."/>
            <person name="Belles X."/>
            <person name="Korb J."/>
            <person name="Bornberg-Bauer E."/>
        </authorList>
    </citation>
    <scope>NUCLEOTIDE SEQUENCE [LARGE SCALE GENOMIC DNA]</scope>
    <source>
        <tissue evidence="7">Whole body</tissue>
    </source>
</reference>
<proteinExistence type="predicted"/>
<dbReference type="EMBL" id="NEVH01025646">
    <property type="protein sequence ID" value="PNF15229.1"/>
    <property type="molecule type" value="Genomic_DNA"/>
</dbReference>
<dbReference type="Pfam" id="PF16197">
    <property type="entry name" value="KAsynt_C_assoc"/>
    <property type="match status" value="1"/>
</dbReference>
<evidence type="ECO:0000256" key="1">
    <source>
        <dbReference type="ARBA" id="ARBA00022450"/>
    </source>
</evidence>
<dbReference type="Gene3D" id="3.10.129.110">
    <property type="entry name" value="Polyketide synthase dehydratase"/>
    <property type="match status" value="1"/>
</dbReference>
<evidence type="ECO:0000256" key="3">
    <source>
        <dbReference type="ARBA" id="ARBA00022679"/>
    </source>
</evidence>
<keyword evidence="3" id="KW-0808">Transferase</keyword>
<dbReference type="InterPro" id="IPR016036">
    <property type="entry name" value="Malonyl_transacylase_ACP-bd"/>
</dbReference>
<dbReference type="Pfam" id="PF08659">
    <property type="entry name" value="KR"/>
    <property type="match status" value="1"/>
</dbReference>
<dbReference type="InterPro" id="IPR016039">
    <property type="entry name" value="Thiolase-like"/>
</dbReference>
<evidence type="ECO:0000259" key="6">
    <source>
        <dbReference type="PROSITE" id="PS52019"/>
    </source>
</evidence>
<name>A0A2J7PFW7_9NEOP</name>
<dbReference type="SMART" id="SM00829">
    <property type="entry name" value="PKS_ER"/>
    <property type="match status" value="1"/>
</dbReference>
<dbReference type="Gene3D" id="3.90.180.10">
    <property type="entry name" value="Medium-chain alcohol dehydrogenases, catalytic domain"/>
    <property type="match status" value="1"/>
</dbReference>
<feature type="region of interest" description="C-terminal hotdog fold" evidence="4">
    <location>
        <begin position="715"/>
        <end position="843"/>
    </location>
</feature>
<evidence type="ECO:0000313" key="7">
    <source>
        <dbReference type="EMBL" id="PNF15229.1"/>
    </source>
</evidence>
<dbReference type="FunCoup" id="A0A2J7PFW7">
    <property type="interactions" value="48"/>
</dbReference>
<dbReference type="InterPro" id="IPR013968">
    <property type="entry name" value="PKS_KR"/>
</dbReference>
<dbReference type="SUPFAM" id="SSF51735">
    <property type="entry name" value="NAD(P)-binding Rossmann-fold domains"/>
    <property type="match status" value="2"/>
</dbReference>
<organism evidence="7 8">
    <name type="scientific">Cryptotermes secundus</name>
    <dbReference type="NCBI Taxonomy" id="105785"/>
    <lineage>
        <taxon>Eukaryota</taxon>
        <taxon>Metazoa</taxon>
        <taxon>Ecdysozoa</taxon>
        <taxon>Arthropoda</taxon>
        <taxon>Hexapoda</taxon>
        <taxon>Insecta</taxon>
        <taxon>Pterygota</taxon>
        <taxon>Neoptera</taxon>
        <taxon>Polyneoptera</taxon>
        <taxon>Dictyoptera</taxon>
        <taxon>Blattodea</taxon>
        <taxon>Blattoidea</taxon>
        <taxon>Termitoidae</taxon>
        <taxon>Kalotermitidae</taxon>
        <taxon>Cryptotermitinae</taxon>
        <taxon>Cryptotermes</taxon>
    </lineage>
</organism>
<evidence type="ECO:0000259" key="5">
    <source>
        <dbReference type="PROSITE" id="PS52004"/>
    </source>
</evidence>
<keyword evidence="1" id="KW-0596">Phosphopantetheine</keyword>
<feature type="active site" description="Proton acceptor; for dehydratase activity" evidence="4">
    <location>
        <position position="611"/>
    </location>
</feature>
<dbReference type="InterPro" id="IPR020841">
    <property type="entry name" value="PKS_Beta-ketoAc_synthase_dom"/>
</dbReference>
<dbReference type="Gene3D" id="3.30.70.3290">
    <property type="match status" value="1"/>
</dbReference>
<dbReference type="InterPro" id="IPR050091">
    <property type="entry name" value="PKS_NRPS_Biosynth_Enz"/>
</dbReference>
<dbReference type="FunFam" id="3.40.50.720:FF:000209">
    <property type="entry name" value="Polyketide synthase Pks12"/>
    <property type="match status" value="1"/>
</dbReference>
<dbReference type="InterPro" id="IPR049900">
    <property type="entry name" value="PKS_mFAS_DH"/>
</dbReference>
<dbReference type="PROSITE" id="PS52019">
    <property type="entry name" value="PKS_MFAS_DH"/>
    <property type="match status" value="1"/>
</dbReference>
<dbReference type="InParanoid" id="A0A2J7PFW7"/>
<gene>
    <name evidence="7" type="ORF">B7P43_G14038</name>
</gene>
<dbReference type="InterPro" id="IPR014031">
    <property type="entry name" value="Ketoacyl_synth_C"/>
</dbReference>
<dbReference type="Pfam" id="PF00698">
    <property type="entry name" value="Acyl_transf_1"/>
    <property type="match status" value="1"/>
</dbReference>
<dbReference type="SUPFAM" id="SSF55048">
    <property type="entry name" value="Probable ACP-binding domain of malonyl-CoA ACP transacylase"/>
    <property type="match status" value="1"/>
</dbReference>
<dbReference type="GO" id="GO:0006633">
    <property type="term" value="P:fatty acid biosynthetic process"/>
    <property type="evidence" value="ECO:0007669"/>
    <property type="project" value="UniProtKB-UniPathway"/>
</dbReference>
<dbReference type="PROSITE" id="PS52004">
    <property type="entry name" value="KS3_2"/>
    <property type="match status" value="1"/>
</dbReference>